<dbReference type="Pfam" id="PF00881">
    <property type="entry name" value="Nitroreductase"/>
    <property type="match status" value="1"/>
</dbReference>
<evidence type="ECO:0000259" key="4">
    <source>
        <dbReference type="Pfam" id="PF00881"/>
    </source>
</evidence>
<evidence type="ECO:0000256" key="2">
    <source>
        <dbReference type="ARBA" id="ARBA00022490"/>
    </source>
</evidence>
<dbReference type="InterPro" id="IPR033877">
    <property type="entry name" value="Frm2/Hbn1"/>
</dbReference>
<dbReference type="HOGENOM" id="CLU_073125_1_0_9"/>
<dbReference type="KEGG" id="sap:Sulac_1686"/>
<keyword evidence="2" id="KW-0963">Cytoplasm</keyword>
<evidence type="ECO:0000256" key="3">
    <source>
        <dbReference type="ARBA" id="ARBA00023002"/>
    </source>
</evidence>
<dbReference type="InterPro" id="IPR029479">
    <property type="entry name" value="Nitroreductase"/>
</dbReference>
<dbReference type="CDD" id="cd02140">
    <property type="entry name" value="Frm2-like"/>
    <property type="match status" value="1"/>
</dbReference>
<keyword evidence="6" id="KW-1185">Reference proteome</keyword>
<organism evidence="5 6">
    <name type="scientific">Sulfobacillus acidophilus (strain ATCC 700253 / DSM 10332 / NAL)</name>
    <dbReference type="NCBI Taxonomy" id="679936"/>
    <lineage>
        <taxon>Bacteria</taxon>
        <taxon>Bacillati</taxon>
        <taxon>Bacillota</taxon>
        <taxon>Clostridia</taxon>
        <taxon>Eubacteriales</taxon>
        <taxon>Clostridiales Family XVII. Incertae Sedis</taxon>
        <taxon>Sulfobacillus</taxon>
    </lineage>
</organism>
<evidence type="ECO:0000256" key="1">
    <source>
        <dbReference type="ARBA" id="ARBA00004496"/>
    </source>
</evidence>
<dbReference type="GO" id="GO:0016491">
    <property type="term" value="F:oxidoreductase activity"/>
    <property type="evidence" value="ECO:0007669"/>
    <property type="project" value="UniProtKB-KW"/>
</dbReference>
<proteinExistence type="predicted"/>
<name>G8TZ03_SULAD</name>
<dbReference type="PATRIC" id="fig|679936.5.peg.1755"/>
<dbReference type="FunFam" id="3.40.109.10:FF:000001">
    <property type="entry name" value="Nitroreductase family"/>
    <property type="match status" value="1"/>
</dbReference>
<dbReference type="AlphaFoldDB" id="G8TZ03"/>
<comment type="subcellular location">
    <subcellularLocation>
        <location evidence="1">Cytoplasm</location>
    </subcellularLocation>
</comment>
<dbReference type="PANTHER" id="PTHR43035:SF1">
    <property type="entry name" value="FATTY ACID REPRESSION MUTANT PROTEIN 2-RELATED"/>
    <property type="match status" value="1"/>
</dbReference>
<evidence type="ECO:0000313" key="5">
    <source>
        <dbReference type="EMBL" id="AEW05182.1"/>
    </source>
</evidence>
<sequence length="204" mass="23532">MGTATTTDFLSALRQRRSLYALQKGSPISDERIRQLLEEALTHTPSAFNSQTTRLVLLLGAEHDRLWEITRQVLKAIVPEDQFAPTNERIQGFQNAYGTILFFEDMAIIEHLQEQFPLYQDRFPVWAQHTNAMHQIVVWMLLESEGLGASLQHYNPLIDERVKAQWNLPESWQLVAQMPFGTPSAPPRDKEIKPLETRLRVFGH</sequence>
<gene>
    <name evidence="5" type="ordered locus">Sulac_1686</name>
</gene>
<dbReference type="GO" id="GO:0034599">
    <property type="term" value="P:cellular response to oxidative stress"/>
    <property type="evidence" value="ECO:0007669"/>
    <property type="project" value="InterPro"/>
</dbReference>
<dbReference type="GO" id="GO:0005737">
    <property type="term" value="C:cytoplasm"/>
    <property type="evidence" value="ECO:0007669"/>
    <property type="project" value="UniProtKB-SubCell"/>
</dbReference>
<protein>
    <submittedName>
        <fullName evidence="5">Nitroreductase</fullName>
    </submittedName>
</protein>
<reference evidence="5 6" key="2">
    <citation type="journal article" date="2012" name="Stand. Genomic Sci.">
        <title>Complete genome sequence of the moderately thermophilic mineral-sulfide-oxidizing firmicute Sulfobacillus acidophilus type strain (NAL(T)).</title>
        <authorList>
            <person name="Anderson I."/>
            <person name="Chertkov O."/>
            <person name="Chen A."/>
            <person name="Saunders E."/>
            <person name="Lapidus A."/>
            <person name="Nolan M."/>
            <person name="Lucas S."/>
            <person name="Hammon N."/>
            <person name="Deshpande S."/>
            <person name="Cheng J.F."/>
            <person name="Han C."/>
            <person name="Tapia R."/>
            <person name="Goodwin L.A."/>
            <person name="Pitluck S."/>
            <person name="Liolios K."/>
            <person name="Pagani I."/>
            <person name="Ivanova N."/>
            <person name="Mikhailova N."/>
            <person name="Pati A."/>
            <person name="Palaniappan K."/>
            <person name="Land M."/>
            <person name="Pan C."/>
            <person name="Rohde M."/>
            <person name="Pukall R."/>
            <person name="Goker M."/>
            <person name="Detter J.C."/>
            <person name="Woyke T."/>
            <person name="Bristow J."/>
            <person name="Eisen J.A."/>
            <person name="Markowitz V."/>
            <person name="Hugenholtz P."/>
            <person name="Kyrpides N.C."/>
            <person name="Klenk H.P."/>
            <person name="Mavromatis K."/>
        </authorList>
    </citation>
    <scope>NUCLEOTIDE SEQUENCE [LARGE SCALE GENOMIC DNA]</scope>
    <source>
        <strain evidence="6">ATCC 700253 / DSM 10332 / NAL</strain>
    </source>
</reference>
<dbReference type="EMBL" id="CP003179">
    <property type="protein sequence ID" value="AEW05182.1"/>
    <property type="molecule type" value="Genomic_DNA"/>
</dbReference>
<dbReference type="Proteomes" id="UP000005439">
    <property type="component" value="Chromosome"/>
</dbReference>
<accession>G8TZ03</accession>
<dbReference type="STRING" id="679936.Sulac_1686"/>
<evidence type="ECO:0000313" key="6">
    <source>
        <dbReference type="Proteomes" id="UP000005439"/>
    </source>
</evidence>
<reference evidence="6" key="1">
    <citation type="submission" date="2011-12" db="EMBL/GenBank/DDBJ databases">
        <title>The complete genome of chromosome of Sulfobacillus acidophilus DSM 10332.</title>
        <authorList>
            <person name="Lucas S."/>
            <person name="Han J."/>
            <person name="Lapidus A."/>
            <person name="Bruce D."/>
            <person name="Goodwin L."/>
            <person name="Pitluck S."/>
            <person name="Peters L."/>
            <person name="Kyrpides N."/>
            <person name="Mavromatis K."/>
            <person name="Ivanova N."/>
            <person name="Mikhailova N."/>
            <person name="Chertkov O."/>
            <person name="Saunders E."/>
            <person name="Detter J.C."/>
            <person name="Tapia R."/>
            <person name="Han C."/>
            <person name="Land M."/>
            <person name="Hauser L."/>
            <person name="Markowitz V."/>
            <person name="Cheng J.-F."/>
            <person name="Hugenholtz P."/>
            <person name="Woyke T."/>
            <person name="Wu D."/>
            <person name="Pukall R."/>
            <person name="Gehrich-Schroeter G."/>
            <person name="Schneider S."/>
            <person name="Klenk H.-P."/>
            <person name="Eisen J.A."/>
        </authorList>
    </citation>
    <scope>NUCLEOTIDE SEQUENCE [LARGE SCALE GENOMIC DNA]</scope>
    <source>
        <strain evidence="6">ATCC 700253 / DSM 10332 / NAL</strain>
    </source>
</reference>
<feature type="domain" description="Nitroreductase" evidence="4">
    <location>
        <begin position="13"/>
        <end position="181"/>
    </location>
</feature>
<dbReference type="SUPFAM" id="SSF55469">
    <property type="entry name" value="FMN-dependent nitroreductase-like"/>
    <property type="match status" value="1"/>
</dbReference>
<dbReference type="Gene3D" id="3.40.109.10">
    <property type="entry name" value="NADH Oxidase"/>
    <property type="match status" value="1"/>
</dbReference>
<dbReference type="InterPro" id="IPR000415">
    <property type="entry name" value="Nitroreductase-like"/>
</dbReference>
<dbReference type="PANTHER" id="PTHR43035">
    <property type="entry name" value="FATTY ACID REPRESSION MUTANT PROTEIN 2-RELATED"/>
    <property type="match status" value="1"/>
</dbReference>
<keyword evidence="3" id="KW-0560">Oxidoreductase</keyword>